<evidence type="ECO:0000256" key="2">
    <source>
        <dbReference type="SAM" id="SignalP"/>
    </source>
</evidence>
<organism evidence="3">
    <name type="scientific">Ornithodoros turicata</name>
    <dbReference type="NCBI Taxonomy" id="34597"/>
    <lineage>
        <taxon>Eukaryota</taxon>
        <taxon>Metazoa</taxon>
        <taxon>Ecdysozoa</taxon>
        <taxon>Arthropoda</taxon>
        <taxon>Chelicerata</taxon>
        <taxon>Arachnida</taxon>
        <taxon>Acari</taxon>
        <taxon>Parasitiformes</taxon>
        <taxon>Ixodida</taxon>
        <taxon>Ixodoidea</taxon>
        <taxon>Argasidae</taxon>
        <taxon>Ornithodorinae</taxon>
        <taxon>Ornithodoros</taxon>
    </lineage>
</organism>
<dbReference type="Gene3D" id="4.10.410.10">
    <property type="entry name" value="Pancreatic trypsin inhibitor Kunitz domain"/>
    <property type="match status" value="2"/>
</dbReference>
<feature type="region of interest" description="Disordered" evidence="1">
    <location>
        <begin position="138"/>
        <end position="158"/>
    </location>
</feature>
<sequence>MEAKVFVCILMFLLAVCHSARGIGQCTNKRQRCRDPTALRRYFFNEKKKKCSSFFVCAGENGDNFYPSMIDCVKECSPGQRQPKCFRRMLAPCRGDTPGETAWTHNPKTKKCEKVENACGGKNKFASKDECVAECFGFDNKKGQQPNHRRNPGKKLAE</sequence>
<reference evidence="3" key="1">
    <citation type="submission" date="2018-03" db="EMBL/GenBank/DDBJ databases">
        <title>The relapsing fever spirochete Borrelia turicatae persists in the highly oxidative environment of its soft-bodied tick vector.</title>
        <authorList>
            <person name="Bourret T.J."/>
            <person name="Boyle W.K."/>
            <person name="Valenzuela J.G."/>
            <person name="Oliveira F."/>
            <person name="Lopez J.E."/>
        </authorList>
    </citation>
    <scope>NUCLEOTIDE SEQUENCE</scope>
    <source>
        <strain evidence="3">Kansas strain/isolate</strain>
        <tissue evidence="3">Salivary glands</tissue>
    </source>
</reference>
<name>A0A2R5LFU9_9ACAR</name>
<dbReference type="SUPFAM" id="SSF57362">
    <property type="entry name" value="BPTI-like"/>
    <property type="match status" value="2"/>
</dbReference>
<evidence type="ECO:0000256" key="1">
    <source>
        <dbReference type="SAM" id="MobiDB-lite"/>
    </source>
</evidence>
<dbReference type="InterPro" id="IPR036880">
    <property type="entry name" value="Kunitz_BPTI_sf"/>
</dbReference>
<protein>
    <submittedName>
        <fullName evidence="3">Putative dual kunitz salivary protein</fullName>
    </submittedName>
</protein>
<dbReference type="GO" id="GO:0004867">
    <property type="term" value="F:serine-type endopeptidase inhibitor activity"/>
    <property type="evidence" value="ECO:0007669"/>
    <property type="project" value="InterPro"/>
</dbReference>
<accession>A0A2R5LFU9</accession>
<keyword evidence="2" id="KW-0732">Signal</keyword>
<feature type="compositionally biased region" description="Basic residues" evidence="1">
    <location>
        <begin position="147"/>
        <end position="158"/>
    </location>
</feature>
<proteinExistence type="predicted"/>
<feature type="chain" id="PRO_5015306067" evidence="2">
    <location>
        <begin position="23"/>
        <end position="158"/>
    </location>
</feature>
<evidence type="ECO:0000313" key="3">
    <source>
        <dbReference type="EMBL" id="MBY08390.1"/>
    </source>
</evidence>
<feature type="signal peptide" evidence="2">
    <location>
        <begin position="1"/>
        <end position="22"/>
    </location>
</feature>
<dbReference type="AlphaFoldDB" id="A0A2R5LFU9"/>
<dbReference type="EMBL" id="GGLE01004264">
    <property type="protein sequence ID" value="MBY08390.1"/>
    <property type="molecule type" value="Transcribed_RNA"/>
</dbReference>